<dbReference type="InterPro" id="IPR034737">
    <property type="entry name" value="TCTP"/>
</dbReference>
<evidence type="ECO:0000256" key="1">
    <source>
        <dbReference type="ARBA" id="ARBA00040832"/>
    </source>
</evidence>
<dbReference type="PANTHER" id="PTHR11991:SF0">
    <property type="entry name" value="TRANSLATIONALLY-CONTROLLED TUMOR PROTEIN"/>
    <property type="match status" value="1"/>
</dbReference>
<dbReference type="Proteomes" id="UP000011518">
    <property type="component" value="Unassembled WGS sequence"/>
</dbReference>
<dbReference type="GO" id="GO:0005509">
    <property type="term" value="F:calcium ion binding"/>
    <property type="evidence" value="ECO:0007669"/>
    <property type="project" value="TreeGrafter"/>
</dbReference>
<reference evidence="7" key="2">
    <citation type="journal article" date="2013" name="Nat. Commun.">
        <title>Genome of the Chinese tree shrew.</title>
        <authorList>
            <person name="Fan Y."/>
            <person name="Huang Z.Y."/>
            <person name="Cao C.C."/>
            <person name="Chen C.S."/>
            <person name="Chen Y.X."/>
            <person name="Fan D.D."/>
            <person name="He J."/>
            <person name="Hou H.L."/>
            <person name="Hu L."/>
            <person name="Hu X.T."/>
            <person name="Jiang X.T."/>
            <person name="Lai R."/>
            <person name="Lang Y.S."/>
            <person name="Liang B."/>
            <person name="Liao S.G."/>
            <person name="Mu D."/>
            <person name="Ma Y.Y."/>
            <person name="Niu Y.Y."/>
            <person name="Sun X.Q."/>
            <person name="Xia J.Q."/>
            <person name="Xiao J."/>
            <person name="Xiong Z.Q."/>
            <person name="Xu L."/>
            <person name="Yang L."/>
            <person name="Zhang Y."/>
            <person name="Zhao W."/>
            <person name="Zhao X.D."/>
            <person name="Zheng Y.T."/>
            <person name="Zhou J.M."/>
            <person name="Zhu Y.B."/>
            <person name="Zhang G.J."/>
            <person name="Wang J."/>
            <person name="Yao Y.G."/>
        </authorList>
    </citation>
    <scope>NUCLEOTIDE SEQUENCE [LARGE SCALE GENOMIC DNA]</scope>
</reference>
<dbReference type="InterPro" id="IPR018105">
    <property type="entry name" value="Translational_control_tumour_p"/>
</dbReference>
<dbReference type="InterPro" id="IPR011057">
    <property type="entry name" value="Mss4-like_sf"/>
</dbReference>
<dbReference type="GO" id="GO:0005737">
    <property type="term" value="C:cytoplasm"/>
    <property type="evidence" value="ECO:0007669"/>
    <property type="project" value="TreeGrafter"/>
</dbReference>
<keyword evidence="7" id="KW-1185">Reference proteome</keyword>
<feature type="domain" description="TCTP" evidence="5">
    <location>
        <begin position="1"/>
        <end position="161"/>
    </location>
</feature>
<dbReference type="SUPFAM" id="SSF51316">
    <property type="entry name" value="Mss4-like"/>
    <property type="match status" value="1"/>
</dbReference>
<organism evidence="6 7">
    <name type="scientific">Tupaia chinensis</name>
    <name type="common">Chinese tree shrew</name>
    <name type="synonym">Tupaia belangeri chinensis</name>
    <dbReference type="NCBI Taxonomy" id="246437"/>
    <lineage>
        <taxon>Eukaryota</taxon>
        <taxon>Metazoa</taxon>
        <taxon>Chordata</taxon>
        <taxon>Craniata</taxon>
        <taxon>Vertebrata</taxon>
        <taxon>Euteleostomi</taxon>
        <taxon>Mammalia</taxon>
        <taxon>Eutheria</taxon>
        <taxon>Euarchontoglires</taxon>
        <taxon>Scandentia</taxon>
        <taxon>Tupaiidae</taxon>
        <taxon>Tupaia</taxon>
    </lineage>
</organism>
<comment type="subunit">
    <text evidence="3">Homodimer. Interacts with STEAP3. Interacts with TSC22D1; interaction results in the destabilization of TSC22D1 protein.</text>
</comment>
<dbReference type="PRINTS" id="PR01653">
    <property type="entry name" value="TCTPROTEIN"/>
</dbReference>
<protein>
    <recommendedName>
        <fullName evidence="1">Translationally-controlled tumor protein</fullName>
    </recommendedName>
</protein>
<dbReference type="Pfam" id="PF00838">
    <property type="entry name" value="TCTP"/>
    <property type="match status" value="1"/>
</dbReference>
<dbReference type="AlphaFoldDB" id="L9JTF5"/>
<dbReference type="EMBL" id="KB320948">
    <property type="protein sequence ID" value="ELW53484.1"/>
    <property type="molecule type" value="Genomic_DNA"/>
</dbReference>
<sequence length="187" mass="21415">MMRCSMTFTKIRETADKLCLEVERKMVSGTEGNLDDLLIGGNYSTEGPEGEGTKSTVITVVDIVMDHHLQETRFTKEAYKKYIKDCLKSIKDKLEEQRPERVRPFMTGTAEQIKHILSNFKNCQFFIGENMNPDDMVALLDYHEDDSLIYDFKNGLEMETLTNLAITSDLSPVIITNYCLLSTKHQD</sequence>
<dbReference type="PANTHER" id="PTHR11991">
    <property type="entry name" value="TRANSLATIONALLY CONTROLLED TUMOR PROTEIN-RELATED"/>
    <property type="match status" value="1"/>
</dbReference>
<evidence type="ECO:0000259" key="5">
    <source>
        <dbReference type="PROSITE" id="PS51797"/>
    </source>
</evidence>
<dbReference type="STRING" id="246437.L9JTF5"/>
<gene>
    <name evidence="6" type="ORF">TREES_T100020831</name>
</gene>
<evidence type="ECO:0000256" key="2">
    <source>
        <dbReference type="ARBA" id="ARBA00046053"/>
    </source>
</evidence>
<evidence type="ECO:0000313" key="6">
    <source>
        <dbReference type="EMBL" id="ELW53484.1"/>
    </source>
</evidence>
<name>L9JTF5_TUPCH</name>
<accession>L9JTF5</accession>
<comment type="function">
    <text evidence="2">Involved in calcium binding and microtubule stabilization. Acts as a negative regulator of TSC22D1-mediated apoptosis, via interaction with and destabilization of TSC22D1 protein.</text>
</comment>
<dbReference type="PROSITE" id="PS51797">
    <property type="entry name" value="TCTP_3"/>
    <property type="match status" value="1"/>
</dbReference>
<dbReference type="Gene3D" id="2.170.150.10">
    <property type="entry name" value="Metal Binding Protein, Guanine Nucleotide Exchange Factor, Chain A"/>
    <property type="match status" value="1"/>
</dbReference>
<evidence type="ECO:0000256" key="4">
    <source>
        <dbReference type="PROSITE-ProRule" id="PRU01133"/>
    </source>
</evidence>
<evidence type="ECO:0000313" key="7">
    <source>
        <dbReference type="Proteomes" id="UP000011518"/>
    </source>
</evidence>
<dbReference type="InterPro" id="IPR011323">
    <property type="entry name" value="Mss4/transl-control_tumour"/>
</dbReference>
<dbReference type="InParanoid" id="L9JTF5"/>
<proteinExistence type="inferred from homology"/>
<reference evidence="7" key="1">
    <citation type="submission" date="2012-07" db="EMBL/GenBank/DDBJ databases">
        <title>Genome of the Chinese tree shrew, a rising model animal genetically related to primates.</title>
        <authorList>
            <person name="Zhang G."/>
            <person name="Fan Y."/>
            <person name="Yao Y."/>
            <person name="Huang Z."/>
        </authorList>
    </citation>
    <scope>NUCLEOTIDE SEQUENCE [LARGE SCALE GENOMIC DNA]</scope>
</reference>
<comment type="similarity">
    <text evidence="4">Belongs to the TCTP family.</text>
</comment>
<evidence type="ECO:0000256" key="3">
    <source>
        <dbReference type="ARBA" id="ARBA00047116"/>
    </source>
</evidence>